<dbReference type="AlphaFoldDB" id="X0WKS6"/>
<dbReference type="InterPro" id="IPR000851">
    <property type="entry name" value="Ribosomal_uS5"/>
</dbReference>
<proteinExistence type="inferred from homology"/>
<dbReference type="NCBIfam" id="TIGR01021">
    <property type="entry name" value="rpsE_bact"/>
    <property type="match status" value="1"/>
</dbReference>
<keyword evidence="2" id="KW-0699">rRNA-binding</keyword>
<comment type="caution">
    <text evidence="7">The sequence shown here is derived from an EMBL/GenBank/DDBJ whole genome shotgun (WGS) entry which is preliminary data.</text>
</comment>
<evidence type="ECO:0000259" key="6">
    <source>
        <dbReference type="PROSITE" id="PS50881"/>
    </source>
</evidence>
<dbReference type="PROSITE" id="PS50881">
    <property type="entry name" value="S5_DSRBD"/>
    <property type="match status" value="1"/>
</dbReference>
<name>X0WKS6_9ZZZZ</name>
<dbReference type="EMBL" id="BARS01047952">
    <property type="protein sequence ID" value="GAG31260.1"/>
    <property type="molecule type" value="Genomic_DNA"/>
</dbReference>
<dbReference type="HAMAP" id="MF_01307_B">
    <property type="entry name" value="Ribosomal_uS5_B"/>
    <property type="match status" value="1"/>
</dbReference>
<dbReference type="InterPro" id="IPR020568">
    <property type="entry name" value="Ribosomal_Su5_D2-typ_SF"/>
</dbReference>
<feature type="domain" description="S5 DRBM" evidence="6">
    <location>
        <begin position="15"/>
        <end position="78"/>
    </location>
</feature>
<dbReference type="InterPro" id="IPR005324">
    <property type="entry name" value="Ribosomal_uS5_C"/>
</dbReference>
<dbReference type="InterPro" id="IPR014721">
    <property type="entry name" value="Ribsml_uS5_D2-typ_fold_subgr"/>
</dbReference>
<keyword evidence="3" id="KW-0694">RNA-binding</keyword>
<dbReference type="GO" id="GO:0006412">
    <property type="term" value="P:translation"/>
    <property type="evidence" value="ECO:0007669"/>
    <property type="project" value="InterPro"/>
</dbReference>
<evidence type="ECO:0000256" key="3">
    <source>
        <dbReference type="ARBA" id="ARBA00022884"/>
    </source>
</evidence>
<evidence type="ECO:0000313" key="7">
    <source>
        <dbReference type="EMBL" id="GAG31260.1"/>
    </source>
</evidence>
<accession>X0WKS6</accession>
<comment type="similarity">
    <text evidence="1">Belongs to the universal ribosomal protein uS5 family.</text>
</comment>
<protein>
    <recommendedName>
        <fullName evidence="6">S5 DRBM domain-containing protein</fullName>
    </recommendedName>
</protein>
<evidence type="ECO:0000256" key="2">
    <source>
        <dbReference type="ARBA" id="ARBA00022730"/>
    </source>
</evidence>
<sequence>MREPLKYVDPTGLELEERVVDIWRCATVVKGGKRFNFAALVVVGTGTGVVGWGYGKAREVPGAIEKGLREARKRLIKLGFKRTIPHEVIGHSDASMVKLIPAAPGTGVIAGSAVRAVADCLGLKDLLSKCYGSNNSKNVVKATLNGLLNVRTRADVERLRGVKLGRTREPAAAEAAPGGGA</sequence>
<organism evidence="7">
    <name type="scientific">marine sediment metagenome</name>
    <dbReference type="NCBI Taxonomy" id="412755"/>
    <lineage>
        <taxon>unclassified sequences</taxon>
        <taxon>metagenomes</taxon>
        <taxon>ecological metagenomes</taxon>
    </lineage>
</organism>
<dbReference type="GO" id="GO:0005737">
    <property type="term" value="C:cytoplasm"/>
    <property type="evidence" value="ECO:0007669"/>
    <property type="project" value="UniProtKB-ARBA"/>
</dbReference>
<gene>
    <name evidence="7" type="ORF">S01H1_71959</name>
</gene>
<evidence type="ECO:0000256" key="5">
    <source>
        <dbReference type="ARBA" id="ARBA00023274"/>
    </source>
</evidence>
<dbReference type="InterPro" id="IPR005712">
    <property type="entry name" value="Ribosomal_uS5_bac-type"/>
</dbReference>
<dbReference type="PANTHER" id="PTHR48277:SF1">
    <property type="entry name" value="MITOCHONDRIAL RIBOSOMAL PROTEIN S5"/>
    <property type="match status" value="1"/>
</dbReference>
<evidence type="ECO:0000256" key="1">
    <source>
        <dbReference type="ARBA" id="ARBA00008945"/>
    </source>
</evidence>
<dbReference type="SUPFAM" id="SSF54211">
    <property type="entry name" value="Ribosomal protein S5 domain 2-like"/>
    <property type="match status" value="1"/>
</dbReference>
<dbReference type="Gene3D" id="3.30.230.10">
    <property type="match status" value="1"/>
</dbReference>
<dbReference type="Pfam" id="PF03719">
    <property type="entry name" value="Ribosomal_S5_C"/>
    <property type="match status" value="1"/>
</dbReference>
<reference evidence="7" key="1">
    <citation type="journal article" date="2014" name="Front. Microbiol.">
        <title>High frequency of phylogenetically diverse reductive dehalogenase-homologous genes in deep subseafloor sedimentary metagenomes.</title>
        <authorList>
            <person name="Kawai M."/>
            <person name="Futagami T."/>
            <person name="Toyoda A."/>
            <person name="Takaki Y."/>
            <person name="Nishi S."/>
            <person name="Hori S."/>
            <person name="Arai W."/>
            <person name="Tsubouchi T."/>
            <person name="Morono Y."/>
            <person name="Uchiyama I."/>
            <person name="Ito T."/>
            <person name="Fujiyama A."/>
            <person name="Inagaki F."/>
            <person name="Takami H."/>
        </authorList>
    </citation>
    <scope>NUCLEOTIDE SEQUENCE</scope>
    <source>
        <strain evidence="7">Expedition CK06-06</strain>
    </source>
</reference>
<dbReference type="GO" id="GO:0003735">
    <property type="term" value="F:structural constituent of ribosome"/>
    <property type="evidence" value="ECO:0007669"/>
    <property type="project" value="InterPro"/>
</dbReference>
<dbReference type="GO" id="GO:0019843">
    <property type="term" value="F:rRNA binding"/>
    <property type="evidence" value="ECO:0007669"/>
    <property type="project" value="UniProtKB-KW"/>
</dbReference>
<evidence type="ECO:0000256" key="4">
    <source>
        <dbReference type="ARBA" id="ARBA00022980"/>
    </source>
</evidence>
<dbReference type="PANTHER" id="PTHR48277">
    <property type="entry name" value="MITOCHONDRIAL RIBOSOMAL PROTEIN S5"/>
    <property type="match status" value="1"/>
</dbReference>
<dbReference type="Gene3D" id="3.30.160.20">
    <property type="match status" value="1"/>
</dbReference>
<dbReference type="FunFam" id="3.30.230.10:FF:000002">
    <property type="entry name" value="30S ribosomal protein S5"/>
    <property type="match status" value="1"/>
</dbReference>
<dbReference type="GO" id="GO:0015935">
    <property type="term" value="C:small ribosomal subunit"/>
    <property type="evidence" value="ECO:0007669"/>
    <property type="project" value="InterPro"/>
</dbReference>
<keyword evidence="5" id="KW-0687">Ribonucleoprotein</keyword>
<dbReference type="Pfam" id="PF00333">
    <property type="entry name" value="Ribosomal_S5"/>
    <property type="match status" value="1"/>
</dbReference>
<keyword evidence="4" id="KW-0689">Ribosomal protein</keyword>
<dbReference type="SUPFAM" id="SSF54768">
    <property type="entry name" value="dsRNA-binding domain-like"/>
    <property type="match status" value="1"/>
</dbReference>
<dbReference type="InterPro" id="IPR013810">
    <property type="entry name" value="Ribosomal_uS5_N"/>
</dbReference>